<feature type="region of interest" description="Disordered" evidence="1">
    <location>
        <begin position="204"/>
        <end position="243"/>
    </location>
</feature>
<evidence type="ECO:0000313" key="5">
    <source>
        <dbReference type="Proteomes" id="UP000661280"/>
    </source>
</evidence>
<reference evidence="2" key="4">
    <citation type="submission" date="2021-02" db="EMBL/GenBank/DDBJ databases">
        <title>Aspergillus luchuensis mut. kawachii IFO 4304 genome sequence.</title>
        <authorList>
            <person name="Mori K."/>
            <person name="Kadooka C."/>
            <person name="Goto M."/>
            <person name="Futagami T."/>
        </authorList>
    </citation>
    <scope>NUCLEOTIDE SEQUENCE</scope>
    <source>
        <strain evidence="2">IFO 4308</strain>
    </source>
</reference>
<proteinExistence type="predicted"/>
<dbReference type="Gene3D" id="1.10.530.10">
    <property type="match status" value="1"/>
</dbReference>
<reference evidence="4" key="2">
    <citation type="submission" date="2016-02" db="EMBL/GenBank/DDBJ databases">
        <title>Genome sequencing of Aspergillus luchuensis NBRC 4314.</title>
        <authorList>
            <person name="Yamada O."/>
        </authorList>
    </citation>
    <scope>NUCLEOTIDE SEQUENCE [LARGE SCALE GENOMIC DNA]</scope>
    <source>
        <strain evidence="4">RIB 2604</strain>
    </source>
</reference>
<evidence type="ECO:0000313" key="4">
    <source>
        <dbReference type="Proteomes" id="UP000075230"/>
    </source>
</evidence>
<dbReference type="Proteomes" id="UP000661280">
    <property type="component" value="Chromosome 8"/>
</dbReference>
<feature type="region of interest" description="Disordered" evidence="1">
    <location>
        <begin position="1"/>
        <end position="24"/>
    </location>
</feature>
<gene>
    <name evidence="2" type="ORF">AKAW2_80480A</name>
    <name evidence="3" type="ORF">RIB2604_01505310</name>
</gene>
<accession>A0A146F929</accession>
<feature type="compositionally biased region" description="Polar residues" evidence="1">
    <location>
        <begin position="1"/>
        <end position="11"/>
    </location>
</feature>
<reference evidence="3 4" key="1">
    <citation type="journal article" date="2016" name="DNA Res.">
        <title>Genome sequence of Aspergillus luchuensis NBRC 4314.</title>
        <authorList>
            <person name="Yamada O."/>
            <person name="Machida M."/>
            <person name="Hosoyama A."/>
            <person name="Goto M."/>
            <person name="Takahashi T."/>
            <person name="Futagami T."/>
            <person name="Yamagata Y."/>
            <person name="Takeuchi M."/>
            <person name="Kobayashi T."/>
            <person name="Koike H."/>
            <person name="Abe K."/>
            <person name="Asai K."/>
            <person name="Arita M."/>
            <person name="Fujita N."/>
            <person name="Fukuda K."/>
            <person name="Higa K."/>
            <person name="Horikawa H."/>
            <person name="Ishikawa T."/>
            <person name="Jinno K."/>
            <person name="Kato Y."/>
            <person name="Kirimura K."/>
            <person name="Mizutani O."/>
            <person name="Nakasone K."/>
            <person name="Sano M."/>
            <person name="Shiraishi Y."/>
            <person name="Tsukahara M."/>
            <person name="Gomi K."/>
        </authorList>
    </citation>
    <scope>NUCLEOTIDE SEQUENCE [LARGE SCALE GENOMIC DNA]</scope>
    <source>
        <strain evidence="3 4">RIB 2604</strain>
    </source>
</reference>
<reference evidence="2" key="3">
    <citation type="submission" date="2021-01" db="EMBL/GenBank/DDBJ databases">
        <authorList>
            <consortium name="Aspergillus luchuensis mut. kawachii IFO 4304 genome sequencing consortium"/>
            <person name="Kazuki M."/>
            <person name="Futagami T."/>
        </authorList>
    </citation>
    <scope>NUCLEOTIDE SEQUENCE</scope>
    <source>
        <strain evidence="2">IFO 4308</strain>
    </source>
</reference>
<dbReference type="OrthoDB" id="4496095at2759"/>
<dbReference type="EMBL" id="BCWF01000015">
    <property type="protein sequence ID" value="GAT22497.1"/>
    <property type="molecule type" value="Genomic_DNA"/>
</dbReference>
<dbReference type="EMBL" id="AP024432">
    <property type="protein sequence ID" value="BCS04679.1"/>
    <property type="molecule type" value="Genomic_DNA"/>
</dbReference>
<dbReference type="KEGG" id="aluc:AKAW2_80480A"/>
<evidence type="ECO:0000256" key="1">
    <source>
        <dbReference type="SAM" id="MobiDB-lite"/>
    </source>
</evidence>
<sequence>MSTSTSESASNLPVPPRQDVDAHHQAWTDWARRAPGQKLTPEKERHALACATEIQQAVRAGHIKPEHARKAYEIVILTAHRESDFNPEAKNPNSSATGMLQQTMRFHERSPLNPASVRNVPLTTEQRMDVKTSAGFFYRQLAHTPNWHEMKIQDAAHQVQKFPLKDMHRYADPEITREAVCLGGALFPGQPSMVDNAAYSDQEKANLSCPDPSRFGCPVGTPDEGTPDEGTPEPSEQTTGDGIRFPEVHLPSDVPPIDLGPKDPMPKEARQKWDHAVKTNSIDPGTAILGMGGGAALGAATAGGVTVVPSSAGLALSFNLLHPAGQIGALIGLGVAGTYWAYNYFTRDDVETQGPSEHQKK</sequence>
<protein>
    <submittedName>
        <fullName evidence="3">Uncharacterized protein</fullName>
    </submittedName>
</protein>
<keyword evidence="5" id="KW-1185">Reference proteome</keyword>
<dbReference type="RefSeq" id="XP_041548441.1">
    <property type="nucleotide sequence ID" value="XM_041681505.1"/>
</dbReference>
<dbReference type="Proteomes" id="UP000075230">
    <property type="component" value="Unassembled WGS sequence"/>
</dbReference>
<evidence type="ECO:0000313" key="3">
    <source>
        <dbReference type="EMBL" id="GAT22497.1"/>
    </source>
</evidence>
<organism evidence="3 4">
    <name type="scientific">Aspergillus kawachii</name>
    <name type="common">White koji mold</name>
    <name type="synonym">Aspergillus awamori var. kawachi</name>
    <dbReference type="NCBI Taxonomy" id="1069201"/>
    <lineage>
        <taxon>Eukaryota</taxon>
        <taxon>Fungi</taxon>
        <taxon>Dikarya</taxon>
        <taxon>Ascomycota</taxon>
        <taxon>Pezizomycotina</taxon>
        <taxon>Eurotiomycetes</taxon>
        <taxon>Eurotiomycetidae</taxon>
        <taxon>Eurotiales</taxon>
        <taxon>Aspergillaceae</taxon>
        <taxon>Aspergillus</taxon>
        <taxon>Aspergillus subgen. Circumdati</taxon>
    </lineage>
</organism>
<dbReference type="GeneID" id="64966000"/>
<name>A0A146F929_ASPKA</name>
<evidence type="ECO:0000313" key="2">
    <source>
        <dbReference type="EMBL" id="BCS04679.1"/>
    </source>
</evidence>
<dbReference type="AlphaFoldDB" id="A0A146F929"/>